<accession>A0A6J4J2N4</accession>
<protein>
    <recommendedName>
        <fullName evidence="3">Lipoprotein</fullName>
    </recommendedName>
</protein>
<proteinExistence type="predicted"/>
<sequence length="128" mass="13893">MQPPAPLLALSLGVLLHLVGCSGGSRAEPVEWAVIEEPNGTTYQLRARFGGSSCTEFEEWQVEETNARVEVQAIVTFTGGADDECTADLVFEPHTLRLSAPLGSRELIGCDPPEDRRDCTEVIPPRIT</sequence>
<organism evidence="2">
    <name type="scientific">uncultured Acidimicrobiales bacterium</name>
    <dbReference type="NCBI Taxonomy" id="310071"/>
    <lineage>
        <taxon>Bacteria</taxon>
        <taxon>Bacillati</taxon>
        <taxon>Actinomycetota</taxon>
        <taxon>Acidimicrobiia</taxon>
        <taxon>Acidimicrobiales</taxon>
        <taxon>environmental samples</taxon>
    </lineage>
</organism>
<gene>
    <name evidence="2" type="ORF">AVDCRST_MAG50-3106</name>
</gene>
<keyword evidence="1" id="KW-0732">Signal</keyword>
<name>A0A6J4J2N4_9ACTN</name>
<evidence type="ECO:0008006" key="3">
    <source>
        <dbReference type="Google" id="ProtNLM"/>
    </source>
</evidence>
<feature type="signal peptide" evidence="1">
    <location>
        <begin position="1"/>
        <end position="27"/>
    </location>
</feature>
<dbReference type="EMBL" id="CADCTF010000147">
    <property type="protein sequence ID" value="CAA9265334.1"/>
    <property type="molecule type" value="Genomic_DNA"/>
</dbReference>
<feature type="chain" id="PRO_5026647300" description="Lipoprotein" evidence="1">
    <location>
        <begin position="28"/>
        <end position="128"/>
    </location>
</feature>
<evidence type="ECO:0000313" key="2">
    <source>
        <dbReference type="EMBL" id="CAA9265334.1"/>
    </source>
</evidence>
<dbReference type="AlphaFoldDB" id="A0A6J4J2N4"/>
<evidence type="ECO:0000256" key="1">
    <source>
        <dbReference type="SAM" id="SignalP"/>
    </source>
</evidence>
<reference evidence="2" key="1">
    <citation type="submission" date="2020-02" db="EMBL/GenBank/DDBJ databases">
        <authorList>
            <person name="Meier V. D."/>
        </authorList>
    </citation>
    <scope>NUCLEOTIDE SEQUENCE</scope>
    <source>
        <strain evidence="2">AVDCRST_MAG50</strain>
    </source>
</reference>